<keyword evidence="3" id="KW-1185">Reference proteome</keyword>
<keyword evidence="1" id="KW-1133">Transmembrane helix</keyword>
<feature type="transmembrane region" description="Helical" evidence="1">
    <location>
        <begin position="92"/>
        <end position="120"/>
    </location>
</feature>
<dbReference type="AlphaFoldDB" id="A0A087VTL8"/>
<keyword evidence="1" id="KW-0812">Transmembrane</keyword>
<gene>
    <name evidence="2" type="ORF">BINDI_0436</name>
</gene>
<dbReference type="CDD" id="cd21808">
    <property type="entry name" value="ABC-2_lan_permease_MutG"/>
    <property type="match status" value="1"/>
</dbReference>
<dbReference type="EMBL" id="CP006018">
    <property type="protein sequence ID" value="AIC91717.1"/>
    <property type="molecule type" value="Genomic_DNA"/>
</dbReference>
<feature type="transmembrane region" description="Helical" evidence="1">
    <location>
        <begin position="21"/>
        <end position="40"/>
    </location>
</feature>
<feature type="transmembrane region" description="Helical" evidence="1">
    <location>
        <begin position="162"/>
        <end position="189"/>
    </location>
</feature>
<keyword evidence="1" id="KW-0472">Membrane</keyword>
<dbReference type="InterPro" id="IPR022294">
    <property type="entry name" value="ABC-transptr_permeasesu"/>
</dbReference>
<feature type="transmembrane region" description="Helical" evidence="1">
    <location>
        <begin position="52"/>
        <end position="71"/>
    </location>
</feature>
<accession>A0A087VTL8</accession>
<name>A0A087VTL8_9BIFI</name>
<dbReference type="OrthoDB" id="3192337at2"/>
<evidence type="ECO:0000256" key="1">
    <source>
        <dbReference type="SAM" id="Phobius"/>
    </source>
</evidence>
<proteinExistence type="predicted"/>
<feature type="transmembrane region" description="Helical" evidence="1">
    <location>
        <begin position="132"/>
        <end position="155"/>
    </location>
</feature>
<dbReference type="NCBIfam" id="TIGR03733">
    <property type="entry name" value="lanti_perm_MutG"/>
    <property type="match status" value="1"/>
</dbReference>
<dbReference type="Pfam" id="PF12730">
    <property type="entry name" value="ABC2_membrane_4"/>
    <property type="match status" value="1"/>
</dbReference>
<dbReference type="KEGG" id="bii:BINDI_0436"/>
<evidence type="ECO:0000313" key="3">
    <source>
        <dbReference type="Proteomes" id="UP000028569"/>
    </source>
</evidence>
<dbReference type="RefSeq" id="WP_033489867.1">
    <property type="nucleotide sequence ID" value="NZ_CP006018.1"/>
</dbReference>
<reference evidence="2 3" key="1">
    <citation type="journal article" date="2014" name="Appl. Environ. Microbiol.">
        <title>Genomic encyclopedia of type strains of the genus Bifidobacterium.</title>
        <authorList>
            <person name="Milani C."/>
            <person name="Lugli G.A."/>
            <person name="Duranti S."/>
            <person name="Turroni F."/>
            <person name="Bottacini F."/>
            <person name="Mangifesta M."/>
            <person name="Sanchez B."/>
            <person name="Viappiani A."/>
            <person name="Mancabelli L."/>
            <person name="Taminiau B."/>
            <person name="Delcenserie V."/>
            <person name="Barrangou R."/>
            <person name="Margolles A."/>
            <person name="van Sinderen D."/>
            <person name="Ventura M."/>
        </authorList>
    </citation>
    <scope>NUCLEOTIDE SEQUENCE [LARGE SCALE GENOMIC DNA]</scope>
    <source>
        <strain evidence="2 3">LMG 11587</strain>
    </source>
</reference>
<dbReference type="Proteomes" id="UP000028569">
    <property type="component" value="Chromosome"/>
</dbReference>
<protein>
    <submittedName>
        <fullName evidence="2">Bacteriocin ABC transporter</fullName>
    </submittedName>
</protein>
<dbReference type="HOGENOM" id="CLU_077103_0_0_11"/>
<organism evidence="2 3">
    <name type="scientific">Bifidobacterium [indicum] DSM 20214 = LMG 11587</name>
    <dbReference type="NCBI Taxonomy" id="1341694"/>
    <lineage>
        <taxon>Bacteria</taxon>
        <taxon>Bacillati</taxon>
        <taxon>Actinomycetota</taxon>
        <taxon>Actinomycetes</taxon>
        <taxon>Bifidobacteriales</taxon>
        <taxon>Bifidobacteriaceae</taxon>
        <taxon>Bifidobacterium</taxon>
    </lineage>
</organism>
<sequence>MSLIGSIRAEAIRQRHSWFTPILLVITLVGVLLFLAYFAVTPYEPWYKVTGYLQVIGGILPLVVGLVCGFISEREFRAGNYAALLGLPSRRLALAGILTYLELLYALVCAVAVCLFALGMDLLGQNPMGKDSWLLILLGLVLGGAALIPLTMVVAMAWGRHVCILLGVFGSLMGFLLQTGLGDGIWWLLLPALPSRLPVGVAALVQAAQTGGTDQTAFAAYNIQQNLGWGMGILLTCASWVLAMIWVSACRPGHERNE</sequence>
<evidence type="ECO:0000313" key="2">
    <source>
        <dbReference type="EMBL" id="AIC91717.1"/>
    </source>
</evidence>
<feature type="transmembrane region" description="Helical" evidence="1">
    <location>
        <begin position="227"/>
        <end position="247"/>
    </location>
</feature>